<dbReference type="VEuPathDB" id="FungiDB:H257_14972"/>
<keyword evidence="1" id="KW-0175">Coiled coil</keyword>
<feature type="domain" description="GAF" evidence="2">
    <location>
        <begin position="416"/>
        <end position="570"/>
    </location>
</feature>
<dbReference type="Proteomes" id="UP000265427">
    <property type="component" value="Unassembled WGS sequence"/>
</dbReference>
<proteinExistence type="predicted"/>
<gene>
    <name evidence="3" type="ORF">DYB36_006305</name>
</gene>
<name>A0A397AHQ8_APHAT</name>
<protein>
    <recommendedName>
        <fullName evidence="2">GAF domain-containing protein</fullName>
    </recommendedName>
</protein>
<dbReference type="Gene3D" id="3.30.450.40">
    <property type="match status" value="3"/>
</dbReference>
<sequence length="977" mass="109872">VNRSAIAKIREQSVLIERLKHDKALLEEKLTLTQHDLRLQQQVQHLQLVSATVQMSPAEQRELETLRLKVHALESEKKDRNADFAVQTKTFQRRIKKLQQEAFVFVVDPVQKQEFWSRICRADGETITASSLESADSDERSPMHQGRLSQLLSQPAPGFASYVYHTKEVLNIPGCKLFGHPLYSGGHMNSDRFIKLKSSSTMLLPICDGDDREPLAVLQVCGKTQHFCGMGVTVTVENCLSFTQEDEYLLAGLANFCSGLLAKVMTFTEVERTRKSETVLLTLSRQIFTCLDFPKLSMLVMQSTKELLDAGACAETRRLINVPDAYEDKRFNRVRSSAWDDKTKYRTKSILAMPIISSKDSLLGVIQMINKSGGTAFKAKDEEHIAMVSQLIALAMENNNLFQKTQCIGTYIRHLPLNEALLNMNTHAEEIVGVQIACIYLNDERTNELYTYHRLRKTRVDIKPSSYKNSILEEALSLKEPLIVNNVSQYTHYNPAVDTLNGIAAQQVMFVPLFQDGKNGIDDRVFIGLLQLVNRKGTTHDFDYDDSLVAIIANQVSGILMSIIERQTMHQLHEDTKVVRRRTRELNHVGIMNAVYNATMSTFSIDKEQLWLWTSDRSSMWTSKHSWSAATCRSIFIASSECKTCWKSTRLPRVQVRLAMLSSTAPSTMNFASFPVDLGATLFNMNLVTVGKPAPTTLSSPYGFSLAVTIDSSGALRSSTYPVNMFTRGFALCSTHDILRLPVDAHGNRHVIQVTAASQPHYESNHFDKWMGRDVVAGDWEKIKYDLHNAFSRKETLTAYYSTTHAQSLQFVNTLETVISSAAQNSVAINGTLPSKQQQPMAVAMPDASIRKEIALFLWQFCSADLKIHLDKVFALFSPYDPKATGCVDPADFEYVVKAWGVHLNHHVSLLTGNVFEMLAPHFIRHTHFQHEIFPTLHPTTHVITSVQLFFTPMSHDGVVVPTALMAADDDDNAVSH</sequence>
<evidence type="ECO:0000259" key="2">
    <source>
        <dbReference type="SMART" id="SM00065"/>
    </source>
</evidence>
<dbReference type="SMART" id="SM00065">
    <property type="entry name" value="GAF"/>
    <property type="match status" value="2"/>
</dbReference>
<dbReference type="EMBL" id="QUSZ01006564">
    <property type="protein sequence ID" value="RHY05308.1"/>
    <property type="molecule type" value="Genomic_DNA"/>
</dbReference>
<feature type="coiled-coil region" evidence="1">
    <location>
        <begin position="9"/>
        <end position="36"/>
    </location>
</feature>
<dbReference type="SUPFAM" id="SSF55781">
    <property type="entry name" value="GAF domain-like"/>
    <property type="match status" value="3"/>
</dbReference>
<accession>A0A397AHQ8</accession>
<feature type="non-terminal residue" evidence="3">
    <location>
        <position position="1"/>
    </location>
</feature>
<dbReference type="InterPro" id="IPR029016">
    <property type="entry name" value="GAF-like_dom_sf"/>
</dbReference>
<evidence type="ECO:0000313" key="4">
    <source>
        <dbReference type="Proteomes" id="UP000265427"/>
    </source>
</evidence>
<dbReference type="InterPro" id="IPR003018">
    <property type="entry name" value="GAF"/>
</dbReference>
<organism evidence="3 4">
    <name type="scientific">Aphanomyces astaci</name>
    <name type="common">Crayfish plague agent</name>
    <dbReference type="NCBI Taxonomy" id="112090"/>
    <lineage>
        <taxon>Eukaryota</taxon>
        <taxon>Sar</taxon>
        <taxon>Stramenopiles</taxon>
        <taxon>Oomycota</taxon>
        <taxon>Saprolegniomycetes</taxon>
        <taxon>Saprolegniales</taxon>
        <taxon>Verrucalvaceae</taxon>
        <taxon>Aphanomyces</taxon>
    </lineage>
</organism>
<feature type="domain" description="GAF" evidence="2">
    <location>
        <begin position="244"/>
        <end position="406"/>
    </location>
</feature>
<comment type="caution">
    <text evidence="3">The sequence shown here is derived from an EMBL/GenBank/DDBJ whole genome shotgun (WGS) entry which is preliminary data.</text>
</comment>
<dbReference type="Pfam" id="PF13185">
    <property type="entry name" value="GAF_2"/>
    <property type="match status" value="1"/>
</dbReference>
<evidence type="ECO:0000313" key="3">
    <source>
        <dbReference type="EMBL" id="RHY05308.1"/>
    </source>
</evidence>
<dbReference type="AlphaFoldDB" id="A0A397AHQ8"/>
<evidence type="ECO:0000256" key="1">
    <source>
        <dbReference type="SAM" id="Coils"/>
    </source>
</evidence>
<reference evidence="3 4" key="1">
    <citation type="submission" date="2018-08" db="EMBL/GenBank/DDBJ databases">
        <title>Aphanomyces genome sequencing and annotation.</title>
        <authorList>
            <person name="Minardi D."/>
            <person name="Oidtmann B."/>
            <person name="Van Der Giezen M."/>
            <person name="Studholme D.J."/>
        </authorList>
    </citation>
    <scope>NUCLEOTIDE SEQUENCE [LARGE SCALE GENOMIC DNA]</scope>
    <source>
        <strain evidence="3 4">Kv</strain>
    </source>
</reference>